<dbReference type="PANTHER" id="PTHR47234:SF2">
    <property type="entry name" value="TONB-DEPENDENT RECEPTOR"/>
    <property type="match status" value="1"/>
</dbReference>
<organism evidence="12 13">
    <name type="scientific">Aliikangiella coralliicola</name>
    <dbReference type="NCBI Taxonomy" id="2592383"/>
    <lineage>
        <taxon>Bacteria</taxon>
        <taxon>Pseudomonadati</taxon>
        <taxon>Pseudomonadota</taxon>
        <taxon>Gammaproteobacteria</taxon>
        <taxon>Oceanospirillales</taxon>
        <taxon>Pleioneaceae</taxon>
        <taxon>Aliikangiella</taxon>
    </lineage>
</organism>
<dbReference type="GO" id="GO:0009279">
    <property type="term" value="C:cell outer membrane"/>
    <property type="evidence" value="ECO:0007669"/>
    <property type="project" value="UniProtKB-SubCell"/>
</dbReference>
<evidence type="ECO:0000256" key="1">
    <source>
        <dbReference type="ARBA" id="ARBA00004571"/>
    </source>
</evidence>
<dbReference type="InterPro" id="IPR036942">
    <property type="entry name" value="Beta-barrel_TonB_sf"/>
</dbReference>
<protein>
    <submittedName>
        <fullName evidence="12">TonB-dependent receptor</fullName>
    </submittedName>
</protein>
<gene>
    <name evidence="12" type="ORF">FLL46_18485</name>
</gene>
<evidence type="ECO:0000256" key="2">
    <source>
        <dbReference type="ARBA" id="ARBA00022448"/>
    </source>
</evidence>
<dbReference type="InterPro" id="IPR039426">
    <property type="entry name" value="TonB-dep_rcpt-like"/>
</dbReference>
<dbReference type="RefSeq" id="WP_142932830.1">
    <property type="nucleotide sequence ID" value="NZ_ML660167.1"/>
</dbReference>
<dbReference type="Proteomes" id="UP000315439">
    <property type="component" value="Unassembled WGS sequence"/>
</dbReference>
<comment type="similarity">
    <text evidence="8 9">Belongs to the TonB-dependent receptor family.</text>
</comment>
<dbReference type="InterPro" id="IPR037066">
    <property type="entry name" value="Plug_dom_sf"/>
</dbReference>
<keyword evidence="2 8" id="KW-0813">Transport</keyword>
<evidence type="ECO:0000256" key="4">
    <source>
        <dbReference type="ARBA" id="ARBA00022692"/>
    </source>
</evidence>
<comment type="caution">
    <text evidence="12">The sequence shown here is derived from an EMBL/GenBank/DDBJ whole genome shotgun (WGS) entry which is preliminary data.</text>
</comment>
<dbReference type="SUPFAM" id="SSF56935">
    <property type="entry name" value="Porins"/>
    <property type="match status" value="1"/>
</dbReference>
<dbReference type="Pfam" id="PF07715">
    <property type="entry name" value="Plug"/>
    <property type="match status" value="1"/>
</dbReference>
<keyword evidence="7 8" id="KW-0998">Cell outer membrane</keyword>
<feature type="domain" description="TonB-dependent receptor-like beta-barrel" evidence="10">
    <location>
        <begin position="420"/>
        <end position="930"/>
    </location>
</feature>
<evidence type="ECO:0000259" key="11">
    <source>
        <dbReference type="Pfam" id="PF07715"/>
    </source>
</evidence>
<evidence type="ECO:0000313" key="13">
    <source>
        <dbReference type="Proteomes" id="UP000315439"/>
    </source>
</evidence>
<evidence type="ECO:0000256" key="7">
    <source>
        <dbReference type="ARBA" id="ARBA00023237"/>
    </source>
</evidence>
<keyword evidence="13" id="KW-1185">Reference proteome</keyword>
<evidence type="ECO:0000313" key="12">
    <source>
        <dbReference type="EMBL" id="TQV85911.1"/>
    </source>
</evidence>
<dbReference type="OrthoDB" id="9764669at2"/>
<evidence type="ECO:0000256" key="6">
    <source>
        <dbReference type="ARBA" id="ARBA00023136"/>
    </source>
</evidence>
<evidence type="ECO:0000256" key="3">
    <source>
        <dbReference type="ARBA" id="ARBA00022452"/>
    </source>
</evidence>
<evidence type="ECO:0000256" key="5">
    <source>
        <dbReference type="ARBA" id="ARBA00023077"/>
    </source>
</evidence>
<reference evidence="12 13" key="1">
    <citation type="submission" date="2019-07" db="EMBL/GenBank/DDBJ databases">
        <title>Draft genome for Aliikangiella sp. M105.</title>
        <authorList>
            <person name="Wang G."/>
        </authorList>
    </citation>
    <scope>NUCLEOTIDE SEQUENCE [LARGE SCALE GENOMIC DNA]</scope>
    <source>
        <strain evidence="12 13">M105</strain>
    </source>
</reference>
<comment type="subcellular location">
    <subcellularLocation>
        <location evidence="1 8">Cell outer membrane</location>
        <topology evidence="1 8">Multi-pass membrane protein</topology>
    </subcellularLocation>
</comment>
<dbReference type="PANTHER" id="PTHR47234">
    <property type="match status" value="1"/>
</dbReference>
<dbReference type="PROSITE" id="PS52016">
    <property type="entry name" value="TONB_DEPENDENT_REC_3"/>
    <property type="match status" value="1"/>
</dbReference>
<keyword evidence="3 8" id="KW-1134">Transmembrane beta strand</keyword>
<dbReference type="Pfam" id="PF00593">
    <property type="entry name" value="TonB_dep_Rec_b-barrel"/>
    <property type="match status" value="1"/>
</dbReference>
<sequence length="966" mass="105935">MKKNRVLNEITLSQPSITDIKNTKRNLLSLAVISVLNVSNISSLSAAESEIVDKDEAQTIVVTGSRIARQDLEGSAPVTIYEREDINLSGATNVGELLRENTSVAGPVESNQQQFSSGRATITLRGLGAVNTLVLLNGRRFIPSGTDGVVDLNAIPLDIVDRIEILKDGASAVYGTDAVAGVVNIITKQDYEGLMLSAEVGQSGQSDANRNSFSVTYGVNGDKGNLLFNYNRSNFDGYIMNSRDVQRHTDLRPMGGNNLSDPFSTRSTVFVFRGIDGNFQQWDYDAYWVLDESNNHATARGDLRNYLHPWGPNNNCNGPCNDNFSYWDYDMGAADLGSDNLWASGTYDVSDDITAFFEAGYTHRKSLSRSQPYGVTGDFGDELIWSADNIHNPFGEDAFIAHAFVELGAREVNNVTSVTRRMIGGLQGSAGSFDWDLSISKQDVRSDNDIDGVSMSRLQAAAGPTDACLARNDGCVSIDFGGIYNDGTMSQAMLDYIQRPADSTTITDLQVASFNMSGSLFEMPAGDVGVAFGLQSSESSATIDVAAIDEEDDRIFQGIASDTDLYKRKVSEAYGEILIPLLADNPGAYRLDLEAAIRYSDYSDFGSTTNPKIGIKYRPVEDVLVRLTLAEGFRAPNFHELLSGSNGGYGSLTDPCAGTVDLVEYPGCAGVIAEFGSIANPIGAFSNTTGNLNLKPEQSTSNTFGIVYTPEYLEGFSAAIDWYSIEKEDEISTLGLATTLDLAYGIADNRDQYGQLYSDRVVRMSNGTVIEVTRNYENLNKREIEGVDFEFNYKLADTEYGSFDFRLQATKILRYTSMGTSLINGELQNGCTIDGNWVQGAFCPDTVGSWLEGFGSLNEWRVNFGTQWSFSDFTIFHEIKFRDSVEGRSGDGGWWPADHNRKIDSYTQHDLQFVYNAFESAVISFGIENVLDQDPPKVLGSFRNGYDARTYNSLGRYYYLRATVEL</sequence>
<dbReference type="Gene3D" id="2.170.130.10">
    <property type="entry name" value="TonB-dependent receptor, plug domain"/>
    <property type="match status" value="1"/>
</dbReference>
<dbReference type="InterPro" id="IPR012910">
    <property type="entry name" value="Plug_dom"/>
</dbReference>
<keyword evidence="6 8" id="KW-0472">Membrane</keyword>
<evidence type="ECO:0000259" key="10">
    <source>
        <dbReference type="Pfam" id="PF00593"/>
    </source>
</evidence>
<evidence type="ECO:0000256" key="8">
    <source>
        <dbReference type="PROSITE-ProRule" id="PRU01360"/>
    </source>
</evidence>
<dbReference type="Gene3D" id="2.40.170.20">
    <property type="entry name" value="TonB-dependent receptor, beta-barrel domain"/>
    <property type="match status" value="1"/>
</dbReference>
<feature type="domain" description="TonB-dependent receptor plug" evidence="11">
    <location>
        <begin position="75"/>
        <end position="182"/>
    </location>
</feature>
<dbReference type="AlphaFoldDB" id="A0A545U8W2"/>
<dbReference type="InterPro" id="IPR000531">
    <property type="entry name" value="Beta-barrel_TonB"/>
</dbReference>
<proteinExistence type="inferred from homology"/>
<keyword evidence="4 8" id="KW-0812">Transmembrane</keyword>
<keyword evidence="12" id="KW-0675">Receptor</keyword>
<accession>A0A545U8W2</accession>
<name>A0A545U8W2_9GAMM</name>
<keyword evidence="5 9" id="KW-0798">TonB box</keyword>
<evidence type="ECO:0000256" key="9">
    <source>
        <dbReference type="RuleBase" id="RU003357"/>
    </source>
</evidence>
<dbReference type="EMBL" id="VIKS01000011">
    <property type="protein sequence ID" value="TQV85911.1"/>
    <property type="molecule type" value="Genomic_DNA"/>
</dbReference>